<keyword evidence="6" id="KW-1185">Reference proteome</keyword>
<evidence type="ECO:0000256" key="4">
    <source>
        <dbReference type="RuleBase" id="RU363099"/>
    </source>
</evidence>
<protein>
    <recommendedName>
        <fullName evidence="4">Dirigent protein</fullName>
    </recommendedName>
</protein>
<accession>A0A7J7C561</accession>
<dbReference type="Pfam" id="PF03018">
    <property type="entry name" value="Dirigent"/>
    <property type="match status" value="1"/>
</dbReference>
<feature type="signal peptide" evidence="4">
    <location>
        <begin position="1"/>
        <end position="26"/>
    </location>
</feature>
<dbReference type="InterPro" id="IPR004265">
    <property type="entry name" value="Dirigent"/>
</dbReference>
<evidence type="ECO:0000256" key="1">
    <source>
        <dbReference type="ARBA" id="ARBA00010746"/>
    </source>
</evidence>
<dbReference type="Proteomes" id="UP000593562">
    <property type="component" value="Unassembled WGS sequence"/>
</dbReference>
<dbReference type="InParanoid" id="A0A7J7C561"/>
<name>A0A7J7C561_TRIWF</name>
<evidence type="ECO:0000256" key="3">
    <source>
        <dbReference type="ARBA" id="ARBA00022525"/>
    </source>
</evidence>
<dbReference type="AlphaFoldDB" id="A0A7J7C561"/>
<dbReference type="PANTHER" id="PTHR21495">
    <property type="entry name" value="NUCLEOPORIN-RELATED"/>
    <property type="match status" value="1"/>
</dbReference>
<comment type="similarity">
    <text evidence="1 4">Belongs to the plant dirigent protein family.</text>
</comment>
<keyword evidence="4" id="KW-0732">Signal</keyword>
<gene>
    <name evidence="5" type="ORF">HS088_TW21G01463</name>
</gene>
<comment type="caution">
    <text evidence="5">The sequence shown here is derived from an EMBL/GenBank/DDBJ whole genome shotgun (WGS) entry which is preliminary data.</text>
</comment>
<keyword evidence="4" id="KW-0052">Apoplast</keyword>
<proteinExistence type="inferred from homology"/>
<feature type="chain" id="PRO_5029947293" description="Dirigent protein" evidence="4">
    <location>
        <begin position="27"/>
        <end position="194"/>
    </location>
</feature>
<sequence length="194" mass="21145">MASFFIQTLFILSSLFFSTIFITTTGEFSKHSPIIVQRMEKRTDLHFYFHDVVDGKNPTAMRIVTPPSEAVGGFGATFMADDPLTEGPEPTSKLVGRAQGVYALASQHEIGLLMVMTFAFVEGTSNGSTLSILGRNLIFDTVREMPVVGGTGLFRYAQGYALAKTVRLTETGNAVVEYNISVIHNGDSEIQPPI</sequence>
<dbReference type="Gene3D" id="2.40.480.10">
    <property type="entry name" value="Allene oxide cyclase-like"/>
    <property type="match status" value="1"/>
</dbReference>
<keyword evidence="3 4" id="KW-0964">Secreted</keyword>
<comment type="subunit">
    <text evidence="2 4">Homodimer.</text>
</comment>
<reference evidence="5 6" key="1">
    <citation type="journal article" date="2020" name="Nat. Commun.">
        <title>Genome of Tripterygium wilfordii and identification of cytochrome P450 involved in triptolide biosynthesis.</title>
        <authorList>
            <person name="Tu L."/>
            <person name="Su P."/>
            <person name="Zhang Z."/>
            <person name="Gao L."/>
            <person name="Wang J."/>
            <person name="Hu T."/>
            <person name="Zhou J."/>
            <person name="Zhang Y."/>
            <person name="Zhao Y."/>
            <person name="Liu Y."/>
            <person name="Song Y."/>
            <person name="Tong Y."/>
            <person name="Lu Y."/>
            <person name="Yang J."/>
            <person name="Xu C."/>
            <person name="Jia M."/>
            <person name="Peters R.J."/>
            <person name="Huang L."/>
            <person name="Gao W."/>
        </authorList>
    </citation>
    <scope>NUCLEOTIDE SEQUENCE [LARGE SCALE GENOMIC DNA]</scope>
    <source>
        <strain evidence="6">cv. XIE 37</strain>
        <tissue evidence="5">Leaf</tissue>
    </source>
</reference>
<dbReference type="EMBL" id="JAAARO010000021">
    <property type="protein sequence ID" value="KAF5729300.1"/>
    <property type="molecule type" value="Genomic_DNA"/>
</dbReference>
<evidence type="ECO:0000256" key="2">
    <source>
        <dbReference type="ARBA" id="ARBA00011738"/>
    </source>
</evidence>
<evidence type="ECO:0000313" key="6">
    <source>
        <dbReference type="Proteomes" id="UP000593562"/>
    </source>
</evidence>
<comment type="subcellular location">
    <subcellularLocation>
        <location evidence="4">Secreted</location>
        <location evidence="4">Extracellular space</location>
        <location evidence="4">Apoplast</location>
    </subcellularLocation>
</comment>
<dbReference type="OrthoDB" id="1864232at2759"/>
<organism evidence="5 6">
    <name type="scientific">Tripterygium wilfordii</name>
    <name type="common">Thunder God vine</name>
    <dbReference type="NCBI Taxonomy" id="458696"/>
    <lineage>
        <taxon>Eukaryota</taxon>
        <taxon>Viridiplantae</taxon>
        <taxon>Streptophyta</taxon>
        <taxon>Embryophyta</taxon>
        <taxon>Tracheophyta</taxon>
        <taxon>Spermatophyta</taxon>
        <taxon>Magnoliopsida</taxon>
        <taxon>eudicotyledons</taxon>
        <taxon>Gunneridae</taxon>
        <taxon>Pentapetalae</taxon>
        <taxon>rosids</taxon>
        <taxon>fabids</taxon>
        <taxon>Celastrales</taxon>
        <taxon>Celastraceae</taxon>
        <taxon>Tripterygium</taxon>
    </lineage>
</organism>
<comment type="function">
    <text evidence="4">Dirigent proteins impart stereoselectivity on the phenoxy radical-coupling reaction, yielding optically active lignans from two molecules of coniferyl alcohol in the biosynthesis of lignans, flavonolignans, and alkaloids and thus plays a central role in plant secondary metabolism.</text>
</comment>
<evidence type="ECO:0000313" key="5">
    <source>
        <dbReference type="EMBL" id="KAF5729300.1"/>
    </source>
</evidence>
<dbReference type="GO" id="GO:0009699">
    <property type="term" value="P:phenylpropanoid biosynthetic process"/>
    <property type="evidence" value="ECO:0007669"/>
    <property type="project" value="UniProtKB-ARBA"/>
</dbReference>
<dbReference type="GO" id="GO:0048046">
    <property type="term" value="C:apoplast"/>
    <property type="evidence" value="ECO:0007669"/>
    <property type="project" value="UniProtKB-SubCell"/>
</dbReference>
<dbReference type="InterPro" id="IPR044859">
    <property type="entry name" value="Allene_oxi_cyc_Dirigent"/>
</dbReference>